<dbReference type="InterPro" id="IPR022073">
    <property type="entry name" value="T4BSS_DotH_IcmK"/>
</dbReference>
<evidence type="ECO:0000256" key="1">
    <source>
        <dbReference type="SAM" id="SignalP"/>
    </source>
</evidence>
<evidence type="ECO:0000313" key="2">
    <source>
        <dbReference type="EMBL" id="MBO1326284.1"/>
    </source>
</evidence>
<name>A0A939HR62_9PROT</name>
<dbReference type="Proteomes" id="UP000664073">
    <property type="component" value="Unassembled WGS sequence"/>
</dbReference>
<dbReference type="Pfam" id="PF12293">
    <property type="entry name" value="T4BSS_DotH_IcmK"/>
    <property type="match status" value="1"/>
</dbReference>
<reference evidence="2" key="1">
    <citation type="submission" date="2021-03" db="EMBL/GenBank/DDBJ databases">
        <title>The complete genome sequence of Acetobacter sp. TBRC 12339.</title>
        <authorList>
            <person name="Charoenyingcharoen P."/>
            <person name="Yukphan P."/>
        </authorList>
    </citation>
    <scope>NUCLEOTIDE SEQUENCE</scope>
    <source>
        <strain evidence="2">TBRC 12339</strain>
    </source>
</reference>
<accession>A0A939HR62</accession>
<protein>
    <submittedName>
        <fullName evidence="2">Type IV secretion protein DotH</fullName>
    </submittedName>
</protein>
<dbReference type="RefSeq" id="WP_207846949.1">
    <property type="nucleotide sequence ID" value="NZ_JAFVMH010000008.1"/>
</dbReference>
<keyword evidence="3" id="KW-1185">Reference proteome</keyword>
<comment type="caution">
    <text evidence="2">The sequence shown here is derived from an EMBL/GenBank/DDBJ whole genome shotgun (WGS) entry which is preliminary data.</text>
</comment>
<sequence>MRRLRIHVFATVILCLACHGYAMAQRQADNEHDHLDPVYAGSLPPPPEARQSLYDRYDEGQKGLDAEDDPHRLASPTSRSVSLSFAPGAVIPIVRLAQDYPASITFLDATGQPWPISWDITTNKNGSCDEKGQGKNASVRAVGINACVPEPGSNVLQLTPTSRYPHGGLLVSLKDAPKPLSFIIFSGTGSYDADLTVRINKRGPNARDMPNAGPDAPETAEPVLSSILDGVPPADAVPLVVSGVSADKLRAWKLGQTLYLRTSLQLISPAPQGQVREFDVTAYAAPATTRALVSAGDRMIPISLQEDAP</sequence>
<dbReference type="AlphaFoldDB" id="A0A939HR62"/>
<organism evidence="2 3">
    <name type="scientific">Acetobacter garciniae</name>
    <dbReference type="NCBI Taxonomy" id="2817435"/>
    <lineage>
        <taxon>Bacteria</taxon>
        <taxon>Pseudomonadati</taxon>
        <taxon>Pseudomonadota</taxon>
        <taxon>Alphaproteobacteria</taxon>
        <taxon>Acetobacterales</taxon>
        <taxon>Acetobacteraceae</taxon>
        <taxon>Acetobacter</taxon>
    </lineage>
</organism>
<evidence type="ECO:0000313" key="3">
    <source>
        <dbReference type="Proteomes" id="UP000664073"/>
    </source>
</evidence>
<feature type="signal peptide" evidence="1">
    <location>
        <begin position="1"/>
        <end position="24"/>
    </location>
</feature>
<proteinExistence type="predicted"/>
<dbReference type="EMBL" id="JAFVMH010000008">
    <property type="protein sequence ID" value="MBO1326284.1"/>
    <property type="molecule type" value="Genomic_DNA"/>
</dbReference>
<gene>
    <name evidence="2" type="ORF">J2D77_14100</name>
</gene>
<keyword evidence="1" id="KW-0732">Signal</keyword>
<feature type="chain" id="PRO_5036737876" evidence="1">
    <location>
        <begin position="25"/>
        <end position="309"/>
    </location>
</feature>